<evidence type="ECO:0000313" key="2">
    <source>
        <dbReference type="EMBL" id="RXZ43483.1"/>
    </source>
</evidence>
<dbReference type="InterPro" id="IPR036777">
    <property type="entry name" value="Channel_Tsx-like_sf"/>
</dbReference>
<evidence type="ECO:0008006" key="4">
    <source>
        <dbReference type="Google" id="ProtNLM"/>
    </source>
</evidence>
<organism evidence="2 3">
    <name type="scientific">Crenobacter cavernae</name>
    <dbReference type="NCBI Taxonomy" id="2290923"/>
    <lineage>
        <taxon>Bacteria</taxon>
        <taxon>Pseudomonadati</taxon>
        <taxon>Pseudomonadota</taxon>
        <taxon>Betaproteobacteria</taxon>
        <taxon>Neisseriales</taxon>
        <taxon>Neisseriaceae</taxon>
        <taxon>Crenobacter</taxon>
    </lineage>
</organism>
<evidence type="ECO:0000313" key="3">
    <source>
        <dbReference type="Proteomes" id="UP000290682"/>
    </source>
</evidence>
<accession>A0ABY0FBQ1</accession>
<feature type="chain" id="PRO_5046209607" description="Outer envelope protein" evidence="1">
    <location>
        <begin position="27"/>
        <end position="280"/>
    </location>
</feature>
<sequence>MKQRLTPVAGVLFGSALLLAAGSAQAATWSDTFVGYRYGSEFREPNNAKDISKNIFQLGHASGYAYGSNFFNVDALISDKDDPAAGGATGAQELYLAYRTQLHLSKVSGRDLSFGPVKDLALSAGVDLNTKDTAMAPKKQMFVVGPTLKFAVPSGFVDFSVWYRKEKNNNGIAKKAVDFDDTYQLNLAWGIPFQVGPAPLKFQGFVDYVGTKGKDGFGKDTKQETLMRTALMLDVGQLAADKKGMVYAGVGYEYWRNKFGNKPGVGNKVSAPTLNLEWHL</sequence>
<keyword evidence="1" id="KW-0732">Signal</keyword>
<dbReference type="Gene3D" id="2.40.230.20">
    <property type="entry name" value="Nucleoside-specific channel-forming protein, Tsx-like"/>
    <property type="match status" value="1"/>
</dbReference>
<gene>
    <name evidence="2" type="ORF">EBB06_10035</name>
</gene>
<name>A0ABY0FBQ1_9NEIS</name>
<dbReference type="Proteomes" id="UP000290682">
    <property type="component" value="Unassembled WGS sequence"/>
</dbReference>
<evidence type="ECO:0000256" key="1">
    <source>
        <dbReference type="SAM" id="SignalP"/>
    </source>
</evidence>
<dbReference type="SUPFAM" id="SSF111364">
    <property type="entry name" value="Tsx-like channel"/>
    <property type="match status" value="1"/>
</dbReference>
<keyword evidence="3" id="KW-1185">Reference proteome</keyword>
<dbReference type="EMBL" id="REGR01000009">
    <property type="protein sequence ID" value="RXZ43483.1"/>
    <property type="molecule type" value="Genomic_DNA"/>
</dbReference>
<reference evidence="2 3" key="1">
    <citation type="submission" date="2018-10" db="EMBL/GenBank/DDBJ databases">
        <title>Draft genome of Fastidiocella sp. strain 375T, a bacterium isolated from a karstic cave dripping water.</title>
        <authorList>
            <person name="Coelho C."/>
            <person name="Verissimo A."/>
            <person name="Tiago I."/>
        </authorList>
    </citation>
    <scope>NUCLEOTIDE SEQUENCE [LARGE SCALE GENOMIC DNA]</scope>
    <source>
        <strain evidence="2 3">CAVE-375</strain>
    </source>
</reference>
<protein>
    <recommendedName>
        <fullName evidence="4">Outer envelope protein</fullName>
    </recommendedName>
</protein>
<comment type="caution">
    <text evidence="2">The sequence shown here is derived from an EMBL/GenBank/DDBJ whole genome shotgun (WGS) entry which is preliminary data.</text>
</comment>
<dbReference type="RefSeq" id="WP_129213048.1">
    <property type="nucleotide sequence ID" value="NZ_REGR01000009.1"/>
</dbReference>
<proteinExistence type="predicted"/>
<feature type="signal peptide" evidence="1">
    <location>
        <begin position="1"/>
        <end position="26"/>
    </location>
</feature>